<dbReference type="PANTHER" id="PTHR34047">
    <property type="entry name" value="NUCLEAR INTRON MATURASE 1, MITOCHONDRIAL-RELATED"/>
    <property type="match status" value="1"/>
</dbReference>
<feature type="compositionally biased region" description="Basic residues" evidence="1">
    <location>
        <begin position="12"/>
        <end position="25"/>
    </location>
</feature>
<dbReference type="InterPro" id="IPR051083">
    <property type="entry name" value="GrpII_Intron_Splice-Mob/Def"/>
</dbReference>
<feature type="compositionally biased region" description="Basic and acidic residues" evidence="1">
    <location>
        <begin position="1"/>
        <end position="11"/>
    </location>
</feature>
<feature type="region of interest" description="Disordered" evidence="1">
    <location>
        <begin position="1"/>
        <end position="25"/>
    </location>
</feature>
<reference evidence="3 4" key="1">
    <citation type="submission" date="2009-04" db="EMBL/GenBank/DDBJ databases">
        <authorList>
            <person name="Weinstock G."/>
            <person name="Sodergren E."/>
            <person name="Clifton S."/>
            <person name="Fulton L."/>
            <person name="Fulton B."/>
            <person name="Courtney L."/>
            <person name="Fronick C."/>
            <person name="Harrison M."/>
            <person name="Strong C."/>
            <person name="Farmer C."/>
            <person name="Delahaunty K."/>
            <person name="Markovic C."/>
            <person name="Hall O."/>
            <person name="Minx P."/>
            <person name="Tomlinson C."/>
            <person name="Mitreva M."/>
            <person name="Nelson J."/>
            <person name="Hou S."/>
            <person name="Wollam A."/>
            <person name="Pepin K.H."/>
            <person name="Johnson M."/>
            <person name="Bhonagiri V."/>
            <person name="Nash W.E."/>
            <person name="Warren W."/>
            <person name="Chinwalla A."/>
            <person name="Mardis E.R."/>
            <person name="Wilson R.K."/>
        </authorList>
    </citation>
    <scope>NUCLEOTIDE SEQUENCE [LARGE SCALE GENOMIC DNA]</scope>
    <source>
        <strain evidence="3 4">DSM 13280</strain>
    </source>
</reference>
<dbReference type="SUPFAM" id="SSF56672">
    <property type="entry name" value="DNA/RNA polymerases"/>
    <property type="match status" value="1"/>
</dbReference>
<sequence>MPDLNSDERREARRARRAEKRRRNRDSRIEGLDIEAVADLNALYRAAMQAGRGVSWKASIQRYQKDVLKNIVRTRRDILDGNDLHRGFINFDIVERGKRRHISSVHIAERVPQKALAQEVLIPATVPTVIGANSANIKGRGTDYAVRLMKRHLADHYRKHGAEGYILQMDFRDYFARIAHEPLKRQLSSRLDDGRVLSLAESFIDVQGDVGLGLGSEPNQICAVAFPNAIDHFVTEMCGVEAYGRYMDDSYCIHTSKEHLVMVKSAVEILCGDYGIELHPRKTQIVKLSHGFTFLKKKFFYSESGRVIVRPCRDTITRERRKLKALKRMLDSGDITMEQIEQQYQSWRGGLVHLDAHDTLLSMDALYRELFGGSVNGNPPPATVVRIAA</sequence>
<proteinExistence type="predicted"/>
<dbReference type="STRING" id="521003.COLINT_02359"/>
<feature type="domain" description="Reverse transcriptase" evidence="2">
    <location>
        <begin position="97"/>
        <end position="295"/>
    </location>
</feature>
<evidence type="ECO:0000313" key="4">
    <source>
        <dbReference type="Proteomes" id="UP000003295"/>
    </source>
</evidence>
<dbReference type="CDD" id="cd01646">
    <property type="entry name" value="RT_Bac_retron_I"/>
    <property type="match status" value="1"/>
</dbReference>
<dbReference type="Pfam" id="PF00078">
    <property type="entry name" value="RVT_1"/>
    <property type="match status" value="1"/>
</dbReference>
<evidence type="ECO:0000256" key="1">
    <source>
        <dbReference type="SAM" id="MobiDB-lite"/>
    </source>
</evidence>
<dbReference type="AlphaFoldDB" id="C4F8I8"/>
<organism evidence="3 4">
    <name type="scientific">Collinsella intestinalis DSM 13280</name>
    <dbReference type="NCBI Taxonomy" id="521003"/>
    <lineage>
        <taxon>Bacteria</taxon>
        <taxon>Bacillati</taxon>
        <taxon>Actinomycetota</taxon>
        <taxon>Coriobacteriia</taxon>
        <taxon>Coriobacteriales</taxon>
        <taxon>Coriobacteriaceae</taxon>
        <taxon>Collinsella</taxon>
    </lineage>
</organism>
<gene>
    <name evidence="3" type="ORF">COLINT_02359</name>
</gene>
<dbReference type="Proteomes" id="UP000003295">
    <property type="component" value="Unassembled WGS sequence"/>
</dbReference>
<dbReference type="HOGENOM" id="CLU_013584_0_2_11"/>
<dbReference type="eggNOG" id="COG3344">
    <property type="taxonomic scope" value="Bacteria"/>
</dbReference>
<dbReference type="InterPro" id="IPR000477">
    <property type="entry name" value="RT_dom"/>
</dbReference>
<comment type="caution">
    <text evidence="3">The sequence shown here is derived from an EMBL/GenBank/DDBJ whole genome shotgun (WGS) entry which is preliminary data.</text>
</comment>
<dbReference type="InterPro" id="IPR043502">
    <property type="entry name" value="DNA/RNA_pol_sf"/>
</dbReference>
<evidence type="ECO:0000313" key="3">
    <source>
        <dbReference type="EMBL" id="EEP44860.1"/>
    </source>
</evidence>
<protein>
    <recommendedName>
        <fullName evidence="2">Reverse transcriptase domain-containing protein</fullName>
    </recommendedName>
</protein>
<dbReference type="PANTHER" id="PTHR34047:SF8">
    <property type="entry name" value="PROTEIN YKFC"/>
    <property type="match status" value="1"/>
</dbReference>
<name>C4F8I8_9ACTN</name>
<dbReference type="RefSeq" id="WP_006722603.1">
    <property type="nucleotide sequence ID" value="NZ_GG692710.1"/>
</dbReference>
<dbReference type="EMBL" id="ABXH02000005">
    <property type="protein sequence ID" value="EEP44860.1"/>
    <property type="molecule type" value="Genomic_DNA"/>
</dbReference>
<evidence type="ECO:0000259" key="2">
    <source>
        <dbReference type="Pfam" id="PF00078"/>
    </source>
</evidence>
<accession>C4F8I8</accession>